<dbReference type="Gene3D" id="4.10.900.10">
    <property type="entry name" value="TCF3-CBD (Catenin binding domain)"/>
    <property type="match status" value="1"/>
</dbReference>
<gene>
    <name evidence="6" type="ORF">NHX12_017049</name>
    <name evidence="7" type="ORF">NHX12_030508</name>
</gene>
<comment type="caution">
    <text evidence="6">The sequence shown here is derived from an EMBL/GenBank/DDBJ whole genome shotgun (WGS) entry which is preliminary data.</text>
</comment>
<evidence type="ECO:0000313" key="7">
    <source>
        <dbReference type="EMBL" id="KAJ3602760.1"/>
    </source>
</evidence>
<reference evidence="6" key="1">
    <citation type="submission" date="2022-07" db="EMBL/GenBank/DDBJ databases">
        <title>Chromosome-level genome of Muraenolepis orangiensis.</title>
        <authorList>
            <person name="Kim J."/>
        </authorList>
    </citation>
    <scope>NUCLEOTIDE SEQUENCE</scope>
    <source>
        <strain evidence="6">KU_S4_2022</strain>
        <tissue evidence="6">Muscle</tissue>
    </source>
</reference>
<accession>A0A9Q0I1A2</accession>
<feature type="region of interest" description="Disordered" evidence="4">
    <location>
        <begin position="75"/>
        <end position="121"/>
    </location>
</feature>
<keyword evidence="8" id="KW-1185">Reference proteome</keyword>
<keyword evidence="2" id="KW-0472">Membrane</keyword>
<organism evidence="6 8">
    <name type="scientific">Muraenolepis orangiensis</name>
    <name type="common">Patagonian moray cod</name>
    <dbReference type="NCBI Taxonomy" id="630683"/>
    <lineage>
        <taxon>Eukaryota</taxon>
        <taxon>Metazoa</taxon>
        <taxon>Chordata</taxon>
        <taxon>Craniata</taxon>
        <taxon>Vertebrata</taxon>
        <taxon>Euteleostomi</taxon>
        <taxon>Actinopterygii</taxon>
        <taxon>Neopterygii</taxon>
        <taxon>Teleostei</taxon>
        <taxon>Neoteleostei</taxon>
        <taxon>Acanthomorphata</taxon>
        <taxon>Zeiogadaria</taxon>
        <taxon>Gadariae</taxon>
        <taxon>Gadiformes</taxon>
        <taxon>Muraenolepidoidei</taxon>
        <taxon>Muraenolepididae</taxon>
        <taxon>Muraenolepis</taxon>
    </lineage>
</organism>
<name>A0A9Q0I1A2_9TELE</name>
<keyword evidence="2" id="KW-1133">Transmembrane helix</keyword>
<dbReference type="InterPro" id="IPR000233">
    <property type="entry name" value="Cadherin_Y-type_LIR"/>
</dbReference>
<dbReference type="GO" id="GO:0007156">
    <property type="term" value="P:homophilic cell adhesion via plasma membrane adhesion molecules"/>
    <property type="evidence" value="ECO:0007669"/>
    <property type="project" value="InterPro"/>
</dbReference>
<sequence>MPPYDSFQTYAFEGSSSPALSLSSSHTLSTVFRAGHLLPRRLAGHYAHAGHEEDDAAVVVVIIGAVSSSSYSSYSVTASSSDPLIRQDRTLARTESSTPFQRRRTKHTNTHTHRRGISITL</sequence>
<keyword evidence="1" id="KW-0812">Transmembrane</keyword>
<evidence type="ECO:0000256" key="1">
    <source>
        <dbReference type="ARBA" id="ARBA00022692"/>
    </source>
</evidence>
<comment type="function">
    <text evidence="3">Cadherins are calcium-dependent cell adhesion proteins.</text>
</comment>
<feature type="compositionally biased region" description="Basic residues" evidence="4">
    <location>
        <begin position="101"/>
        <end position="121"/>
    </location>
</feature>
<feature type="domain" description="Cadherin Y-type LIR-motif" evidence="5">
    <location>
        <begin position="2"/>
        <end position="29"/>
    </location>
</feature>
<dbReference type="InterPro" id="IPR027397">
    <property type="entry name" value="Catenin-bd_sf"/>
</dbReference>
<dbReference type="EMBL" id="JANIIK010003737">
    <property type="protein sequence ID" value="KAJ3581098.1"/>
    <property type="molecule type" value="Genomic_DNA"/>
</dbReference>
<proteinExistence type="predicted"/>
<dbReference type="EMBL" id="JANIIK010000046">
    <property type="protein sequence ID" value="KAJ3602760.1"/>
    <property type="molecule type" value="Genomic_DNA"/>
</dbReference>
<dbReference type="GO" id="GO:0002009">
    <property type="term" value="P:morphogenesis of an epithelium"/>
    <property type="evidence" value="ECO:0007669"/>
    <property type="project" value="UniProtKB-ARBA"/>
</dbReference>
<evidence type="ECO:0000256" key="3">
    <source>
        <dbReference type="RuleBase" id="RU004357"/>
    </source>
</evidence>
<dbReference type="AlphaFoldDB" id="A0A9Q0I1A2"/>
<dbReference type="Pfam" id="PF01049">
    <property type="entry name" value="CADH_Y-type_LIR"/>
    <property type="match status" value="1"/>
</dbReference>
<evidence type="ECO:0000313" key="6">
    <source>
        <dbReference type="EMBL" id="KAJ3581098.1"/>
    </source>
</evidence>
<dbReference type="GO" id="GO:0005509">
    <property type="term" value="F:calcium ion binding"/>
    <property type="evidence" value="ECO:0007669"/>
    <property type="project" value="InterPro"/>
</dbReference>
<evidence type="ECO:0000256" key="2">
    <source>
        <dbReference type="ARBA" id="ARBA00022989"/>
    </source>
</evidence>
<protein>
    <recommendedName>
        <fullName evidence="5">Cadherin Y-type LIR-motif domain-containing protein</fullName>
    </recommendedName>
</protein>
<evidence type="ECO:0000256" key="4">
    <source>
        <dbReference type="SAM" id="MobiDB-lite"/>
    </source>
</evidence>
<evidence type="ECO:0000313" key="8">
    <source>
        <dbReference type="Proteomes" id="UP001148018"/>
    </source>
</evidence>
<evidence type="ECO:0000259" key="5">
    <source>
        <dbReference type="Pfam" id="PF01049"/>
    </source>
</evidence>
<dbReference type="Proteomes" id="UP001148018">
    <property type="component" value="Unassembled WGS sequence"/>
</dbReference>